<keyword evidence="2" id="KW-1185">Reference proteome</keyword>
<sequence>MEQKRNIPPSPCLLYSSFSLMPPAHRVGAAVDIAAGLLVLISWPHAFSVHPRSCSYPRIPQPWIDLRCRRTQRRDPQWPLPDTVPSWPPRDLTTSLVACAATAAPRSSVLTLVVCVKVTLQPPVTIWLSGVWLLLEPYGVHQAR</sequence>
<protein>
    <submittedName>
        <fullName evidence="1">Uncharacterized protein</fullName>
    </submittedName>
</protein>
<name>A0A9W8CET8_9POAL</name>
<comment type="caution">
    <text evidence="1">The sequence shown here is derived from an EMBL/GenBank/DDBJ whole genome shotgun (WGS) entry which is preliminary data.</text>
</comment>
<evidence type="ECO:0000313" key="2">
    <source>
        <dbReference type="Proteomes" id="UP001164776"/>
    </source>
</evidence>
<proteinExistence type="predicted"/>
<dbReference type="AlphaFoldDB" id="A0A9W8CET8"/>
<evidence type="ECO:0000313" key="1">
    <source>
        <dbReference type="EMBL" id="KAJ1256178.1"/>
    </source>
</evidence>
<dbReference type="EMBL" id="MU629543">
    <property type="protein sequence ID" value="KAJ1256178.1"/>
    <property type="molecule type" value="Genomic_DNA"/>
</dbReference>
<reference evidence="1 2" key="1">
    <citation type="submission" date="2022-10" db="EMBL/GenBank/DDBJ databases">
        <title>WGS assembly of Paspalum vaginatum 540-79.</title>
        <authorList>
            <person name="Sun G."/>
            <person name="Wase N."/>
            <person name="Shu S."/>
            <person name="Jenkins J."/>
            <person name="Zhou B."/>
            <person name="Torres-Rodriguez J."/>
            <person name="Chen C."/>
            <person name="Sandor L."/>
            <person name="Plott C."/>
            <person name="Yoshinga Y."/>
            <person name="Daum C."/>
            <person name="Qi P."/>
            <person name="Barry K."/>
            <person name="Lipzen A."/>
            <person name="Berry L."/>
            <person name="Pedersen C."/>
            <person name="Gottilla T."/>
            <person name="Foltz A."/>
            <person name="Yu H."/>
            <person name="O'Malley R."/>
            <person name="Zhang C."/>
            <person name="Devos K."/>
            <person name="Sigmon B."/>
            <person name="Yu B."/>
            <person name="Obata T."/>
            <person name="Schmutz J."/>
            <person name="Schnable J."/>
        </authorList>
    </citation>
    <scope>NUCLEOTIDE SEQUENCE [LARGE SCALE GENOMIC DNA]</scope>
    <source>
        <strain evidence="2">cv. 540-79</strain>
    </source>
</reference>
<dbReference type="Proteomes" id="UP001164776">
    <property type="component" value="Unassembled WGS sequence"/>
</dbReference>
<gene>
    <name evidence="1" type="ORF">BS78_K071700</name>
</gene>
<accession>A0A9W8CET8</accession>
<organism evidence="1 2">
    <name type="scientific">Paspalum vaginatum</name>
    <name type="common">seashore paspalum</name>
    <dbReference type="NCBI Taxonomy" id="158149"/>
    <lineage>
        <taxon>Eukaryota</taxon>
        <taxon>Viridiplantae</taxon>
        <taxon>Streptophyta</taxon>
        <taxon>Embryophyta</taxon>
        <taxon>Tracheophyta</taxon>
        <taxon>Spermatophyta</taxon>
        <taxon>Magnoliopsida</taxon>
        <taxon>Liliopsida</taxon>
        <taxon>Poales</taxon>
        <taxon>Poaceae</taxon>
        <taxon>PACMAD clade</taxon>
        <taxon>Panicoideae</taxon>
        <taxon>Andropogonodae</taxon>
        <taxon>Paspaleae</taxon>
        <taxon>Paspalinae</taxon>
        <taxon>Paspalum</taxon>
    </lineage>
</organism>